<proteinExistence type="predicted"/>
<organism evidence="1 2">
    <name type="scientific">Caerostris extrusa</name>
    <name type="common">Bark spider</name>
    <name type="synonym">Caerostris bankana</name>
    <dbReference type="NCBI Taxonomy" id="172846"/>
    <lineage>
        <taxon>Eukaryota</taxon>
        <taxon>Metazoa</taxon>
        <taxon>Ecdysozoa</taxon>
        <taxon>Arthropoda</taxon>
        <taxon>Chelicerata</taxon>
        <taxon>Arachnida</taxon>
        <taxon>Araneae</taxon>
        <taxon>Araneomorphae</taxon>
        <taxon>Entelegynae</taxon>
        <taxon>Araneoidea</taxon>
        <taxon>Araneidae</taxon>
        <taxon>Caerostris</taxon>
    </lineage>
</organism>
<accession>A0AAV4X080</accession>
<evidence type="ECO:0000313" key="1">
    <source>
        <dbReference type="EMBL" id="GIY87939.1"/>
    </source>
</evidence>
<sequence>MKKKEKKGRIVPIEYIVQFVPIEYIVEFTHVKYIAEFAHVEYIAEFAHVEYLVEFSHVEYVVEFSHIEYVVEFVPIERRDPHKKPHKKERRRDPHKKEKEEEILIRNLIRKKEEEILIWFLGNPVAGITVPCISSKQTITNQNLRYSLGRFKDMCADDAGLVGGLTSNHFQKKFIPGAQVLFCVPGIPDTNPWVKRQRKKGAFSLTGLRTEEGISDTPTLLTQGGPWNKREEEVEGEGGGVYLGKRYLILV</sequence>
<dbReference type="AlphaFoldDB" id="A0AAV4X080"/>
<dbReference type="Proteomes" id="UP001054945">
    <property type="component" value="Unassembled WGS sequence"/>
</dbReference>
<evidence type="ECO:0000313" key="2">
    <source>
        <dbReference type="Proteomes" id="UP001054945"/>
    </source>
</evidence>
<keyword evidence="2" id="KW-1185">Reference proteome</keyword>
<gene>
    <name evidence="1" type="ORF">CEXT_144851</name>
</gene>
<reference evidence="1 2" key="1">
    <citation type="submission" date="2021-06" db="EMBL/GenBank/DDBJ databases">
        <title>Caerostris extrusa draft genome.</title>
        <authorList>
            <person name="Kono N."/>
            <person name="Arakawa K."/>
        </authorList>
    </citation>
    <scope>NUCLEOTIDE SEQUENCE [LARGE SCALE GENOMIC DNA]</scope>
</reference>
<comment type="caution">
    <text evidence="1">The sequence shown here is derived from an EMBL/GenBank/DDBJ whole genome shotgun (WGS) entry which is preliminary data.</text>
</comment>
<name>A0AAV4X080_CAEEX</name>
<dbReference type="EMBL" id="BPLR01016995">
    <property type="protein sequence ID" value="GIY87939.1"/>
    <property type="molecule type" value="Genomic_DNA"/>
</dbReference>
<protein>
    <submittedName>
        <fullName evidence="1">Uncharacterized protein</fullName>
    </submittedName>
</protein>